<reference evidence="1 2" key="1">
    <citation type="submission" date="2024-02" db="EMBL/GenBank/DDBJ databases">
        <authorList>
            <person name="Chen Y."/>
            <person name="Shah S."/>
            <person name="Dougan E. K."/>
            <person name="Thang M."/>
            <person name="Chan C."/>
        </authorList>
    </citation>
    <scope>NUCLEOTIDE SEQUENCE [LARGE SCALE GENOMIC DNA]</scope>
</reference>
<name>A0ABP0MQC5_9DINO</name>
<gene>
    <name evidence="1" type="ORF">CCMP2556_LOCUS26657</name>
</gene>
<evidence type="ECO:0000313" key="1">
    <source>
        <dbReference type="EMBL" id="CAK9052939.1"/>
    </source>
</evidence>
<proteinExistence type="predicted"/>
<feature type="non-terminal residue" evidence="1">
    <location>
        <position position="1"/>
    </location>
</feature>
<dbReference type="Proteomes" id="UP001642484">
    <property type="component" value="Unassembled WGS sequence"/>
</dbReference>
<accession>A0ABP0MQC5</accession>
<comment type="caution">
    <text evidence="1">The sequence shown here is derived from an EMBL/GenBank/DDBJ whole genome shotgun (WGS) entry which is preliminary data.</text>
</comment>
<sequence>DAAECIVADRVTEPPFPVRFTVGYGDAKFLDFLEDWTLKDNKFCQGETACDVFISPSFSGQNSTVLITAKASCTKLHQQQLFLCPKTGTPRLSTPCIVLGLAGKPWRLRHLIASFISPTRMQRMDFEDNIM</sequence>
<organism evidence="1 2">
    <name type="scientific">Durusdinium trenchii</name>
    <dbReference type="NCBI Taxonomy" id="1381693"/>
    <lineage>
        <taxon>Eukaryota</taxon>
        <taxon>Sar</taxon>
        <taxon>Alveolata</taxon>
        <taxon>Dinophyceae</taxon>
        <taxon>Suessiales</taxon>
        <taxon>Symbiodiniaceae</taxon>
        <taxon>Durusdinium</taxon>
    </lineage>
</organism>
<evidence type="ECO:0000313" key="2">
    <source>
        <dbReference type="Proteomes" id="UP001642484"/>
    </source>
</evidence>
<keyword evidence="2" id="KW-1185">Reference proteome</keyword>
<protein>
    <submittedName>
        <fullName evidence="1">Uncharacterized protein</fullName>
    </submittedName>
</protein>
<dbReference type="EMBL" id="CAXAMN010018768">
    <property type="protein sequence ID" value="CAK9052939.1"/>
    <property type="molecule type" value="Genomic_DNA"/>
</dbReference>